<proteinExistence type="predicted"/>
<organism evidence="1 2">
    <name type="scientific">Piloderma croceum (strain F 1598)</name>
    <dbReference type="NCBI Taxonomy" id="765440"/>
    <lineage>
        <taxon>Eukaryota</taxon>
        <taxon>Fungi</taxon>
        <taxon>Dikarya</taxon>
        <taxon>Basidiomycota</taxon>
        <taxon>Agaricomycotina</taxon>
        <taxon>Agaricomycetes</taxon>
        <taxon>Agaricomycetidae</taxon>
        <taxon>Atheliales</taxon>
        <taxon>Atheliaceae</taxon>
        <taxon>Piloderma</taxon>
    </lineage>
</organism>
<dbReference type="Gene3D" id="3.30.70.100">
    <property type="match status" value="1"/>
</dbReference>
<evidence type="ECO:0000313" key="2">
    <source>
        <dbReference type="Proteomes" id="UP000054166"/>
    </source>
</evidence>
<protein>
    <recommendedName>
        <fullName evidence="3">ABM domain-containing protein</fullName>
    </recommendedName>
</protein>
<gene>
    <name evidence="1" type="ORF">PILCRDRAFT_816186</name>
</gene>
<sequence>MAITEFASLELTAPYSLEDPHPLLVKLFARLVHQQAASSSHDLLFFTNTAAPSEIYLITGWKDVPAHEKWIASDQNQELLVKFGRFLKVKDMVHLSLDYNTVPTDKQVIVCEKYGPWYETERLGESEEDKKKEAELQKGSQKQVEWVGAGRNLDPKAEGDFYKFTACTERWKDKIVASATKHKEVVVMKRVDVKELGKKP</sequence>
<name>A0A0C3G6F6_PILCF</name>
<dbReference type="EMBL" id="KN832982">
    <property type="protein sequence ID" value="KIM86246.1"/>
    <property type="molecule type" value="Genomic_DNA"/>
</dbReference>
<dbReference type="InParanoid" id="A0A0C3G6F6"/>
<accession>A0A0C3G6F6</accession>
<dbReference type="PANTHER" id="PTHR42052:SF1">
    <property type="entry name" value="ABM DOMAIN-CONTAINING PROTEIN"/>
    <property type="match status" value="1"/>
</dbReference>
<dbReference type="Proteomes" id="UP000054166">
    <property type="component" value="Unassembled WGS sequence"/>
</dbReference>
<dbReference type="HOGENOM" id="CLU_127256_0_0_1"/>
<dbReference type="PANTHER" id="PTHR42052">
    <property type="entry name" value="ABM DOMAIN-CONTAINING PROTEIN"/>
    <property type="match status" value="1"/>
</dbReference>
<evidence type="ECO:0000313" key="1">
    <source>
        <dbReference type="EMBL" id="KIM86246.1"/>
    </source>
</evidence>
<evidence type="ECO:0008006" key="3">
    <source>
        <dbReference type="Google" id="ProtNLM"/>
    </source>
</evidence>
<reference evidence="1 2" key="1">
    <citation type="submission" date="2014-04" db="EMBL/GenBank/DDBJ databases">
        <authorList>
            <consortium name="DOE Joint Genome Institute"/>
            <person name="Kuo A."/>
            <person name="Tarkka M."/>
            <person name="Buscot F."/>
            <person name="Kohler A."/>
            <person name="Nagy L.G."/>
            <person name="Floudas D."/>
            <person name="Copeland A."/>
            <person name="Barry K.W."/>
            <person name="Cichocki N."/>
            <person name="Veneault-Fourrey C."/>
            <person name="LaButti K."/>
            <person name="Lindquist E.A."/>
            <person name="Lipzen A."/>
            <person name="Lundell T."/>
            <person name="Morin E."/>
            <person name="Murat C."/>
            <person name="Sun H."/>
            <person name="Tunlid A."/>
            <person name="Henrissat B."/>
            <person name="Grigoriev I.V."/>
            <person name="Hibbett D.S."/>
            <person name="Martin F."/>
            <person name="Nordberg H.P."/>
            <person name="Cantor M.N."/>
            <person name="Hua S.X."/>
        </authorList>
    </citation>
    <scope>NUCLEOTIDE SEQUENCE [LARGE SCALE GENOMIC DNA]</scope>
    <source>
        <strain evidence="1 2">F 1598</strain>
    </source>
</reference>
<reference evidence="2" key="2">
    <citation type="submission" date="2015-01" db="EMBL/GenBank/DDBJ databases">
        <title>Evolutionary Origins and Diversification of the Mycorrhizal Mutualists.</title>
        <authorList>
            <consortium name="DOE Joint Genome Institute"/>
            <consortium name="Mycorrhizal Genomics Consortium"/>
            <person name="Kohler A."/>
            <person name="Kuo A."/>
            <person name="Nagy L.G."/>
            <person name="Floudas D."/>
            <person name="Copeland A."/>
            <person name="Barry K.W."/>
            <person name="Cichocki N."/>
            <person name="Veneault-Fourrey C."/>
            <person name="LaButti K."/>
            <person name="Lindquist E.A."/>
            <person name="Lipzen A."/>
            <person name="Lundell T."/>
            <person name="Morin E."/>
            <person name="Murat C."/>
            <person name="Riley R."/>
            <person name="Ohm R."/>
            <person name="Sun H."/>
            <person name="Tunlid A."/>
            <person name="Henrissat B."/>
            <person name="Grigoriev I.V."/>
            <person name="Hibbett D.S."/>
            <person name="Martin F."/>
        </authorList>
    </citation>
    <scope>NUCLEOTIDE SEQUENCE [LARGE SCALE GENOMIC DNA]</scope>
    <source>
        <strain evidence="2">F 1598</strain>
    </source>
</reference>
<dbReference type="OrthoDB" id="3542212at2759"/>
<keyword evidence="2" id="KW-1185">Reference proteome</keyword>
<dbReference type="AlphaFoldDB" id="A0A0C3G6F6"/>